<proteinExistence type="predicted"/>
<evidence type="ECO:0000313" key="1">
    <source>
        <dbReference type="Ensembl" id="ENSOABP00000065948.1"/>
    </source>
</evidence>
<evidence type="ECO:0008006" key="3">
    <source>
        <dbReference type="Google" id="ProtNLM"/>
    </source>
</evidence>
<organism evidence="1 2">
    <name type="scientific">Oreochromis aureus</name>
    <name type="common">Israeli tilapia</name>
    <name type="synonym">Chromis aureus</name>
    <dbReference type="NCBI Taxonomy" id="47969"/>
    <lineage>
        <taxon>Eukaryota</taxon>
        <taxon>Metazoa</taxon>
        <taxon>Chordata</taxon>
        <taxon>Craniata</taxon>
        <taxon>Vertebrata</taxon>
        <taxon>Euteleostomi</taxon>
        <taxon>Actinopterygii</taxon>
        <taxon>Neopterygii</taxon>
        <taxon>Teleostei</taxon>
        <taxon>Neoteleostei</taxon>
        <taxon>Acanthomorphata</taxon>
        <taxon>Ovalentaria</taxon>
        <taxon>Cichlomorphae</taxon>
        <taxon>Cichliformes</taxon>
        <taxon>Cichlidae</taxon>
        <taxon>African cichlids</taxon>
        <taxon>Pseudocrenilabrinae</taxon>
        <taxon>Oreochromini</taxon>
        <taxon>Oreochromis</taxon>
    </lineage>
</organism>
<reference evidence="2" key="1">
    <citation type="submission" date="2020-03" db="EMBL/GenBank/DDBJ databases">
        <title>Evolution of repeat sequences and sex chromosomes of tilapia species revealed by chromosome-level genomes.</title>
        <authorList>
            <person name="Xu L."/>
            <person name="Tao W."/>
            <person name="Wang D."/>
            <person name="Zhou Q."/>
        </authorList>
    </citation>
    <scope>NUCLEOTIDE SEQUENCE [LARGE SCALE GENOMIC DNA]</scope>
    <source>
        <strain evidence="2">Israel</strain>
    </source>
</reference>
<dbReference type="Ensembl" id="ENSOABT00000075967.1">
    <property type="protein sequence ID" value="ENSOABP00000065948.1"/>
    <property type="gene ID" value="ENSOABG00000029715.1"/>
</dbReference>
<sequence length="106" mass="12314">MVARWGGLSISQTAHLLGFSYTTISRVYRKWSEKENISSEWQFSGRKCLVDARGQRRMARLLRAIRKAAVTQITTCYGMQKSQVPLLSAKNRKLSYNFHRFTIIEQ</sequence>
<keyword evidence="2" id="KW-1185">Reference proteome</keyword>
<reference evidence="1" key="3">
    <citation type="submission" date="2025-09" db="UniProtKB">
        <authorList>
            <consortium name="Ensembl"/>
        </authorList>
    </citation>
    <scope>IDENTIFICATION</scope>
</reference>
<reference evidence="1" key="2">
    <citation type="submission" date="2025-08" db="UniProtKB">
        <authorList>
            <consortium name="Ensembl"/>
        </authorList>
    </citation>
    <scope>IDENTIFICATION</scope>
</reference>
<name>A0AAZ1XE72_OREAU</name>
<protein>
    <recommendedName>
        <fullName evidence="3">Transposase Tc1-like domain-containing protein</fullName>
    </recommendedName>
</protein>
<dbReference type="AlphaFoldDB" id="A0AAZ1XE72"/>
<evidence type="ECO:0000313" key="2">
    <source>
        <dbReference type="Proteomes" id="UP000472276"/>
    </source>
</evidence>
<accession>A0AAZ1XE72</accession>
<dbReference type="Proteomes" id="UP000472276">
    <property type="component" value="Unassembled WGS sequence"/>
</dbReference>